<proteinExistence type="predicted"/>
<reference evidence="1 2" key="1">
    <citation type="journal article" date="2016" name="Nat. Commun.">
        <title>Thousands of microbial genomes shed light on interconnected biogeochemical processes in an aquifer system.</title>
        <authorList>
            <person name="Anantharaman K."/>
            <person name="Brown C.T."/>
            <person name="Hug L.A."/>
            <person name="Sharon I."/>
            <person name="Castelle C.J."/>
            <person name="Probst A.J."/>
            <person name="Thomas B.C."/>
            <person name="Singh A."/>
            <person name="Wilkins M.J."/>
            <person name="Karaoz U."/>
            <person name="Brodie E.L."/>
            <person name="Williams K.H."/>
            <person name="Hubbard S.S."/>
            <person name="Banfield J.F."/>
        </authorList>
    </citation>
    <scope>NUCLEOTIDE SEQUENCE [LARGE SCALE GENOMIC DNA]</scope>
</reference>
<accession>A0A1F7JHI8</accession>
<name>A0A1F7JHI8_9BACT</name>
<dbReference type="InterPro" id="IPR009057">
    <property type="entry name" value="Homeodomain-like_sf"/>
</dbReference>
<protein>
    <recommendedName>
        <fullName evidence="3">Antitoxin</fullName>
    </recommendedName>
</protein>
<dbReference type="AlphaFoldDB" id="A0A1F7JHI8"/>
<gene>
    <name evidence="1" type="ORF">A3H78_03820</name>
</gene>
<dbReference type="InterPro" id="IPR007367">
    <property type="entry name" value="DUF433"/>
</dbReference>
<evidence type="ECO:0008006" key="3">
    <source>
        <dbReference type="Google" id="ProtNLM"/>
    </source>
</evidence>
<evidence type="ECO:0000313" key="1">
    <source>
        <dbReference type="EMBL" id="OGK55084.1"/>
    </source>
</evidence>
<dbReference type="Proteomes" id="UP000177418">
    <property type="component" value="Unassembled WGS sequence"/>
</dbReference>
<dbReference type="SUPFAM" id="SSF46689">
    <property type="entry name" value="Homeodomain-like"/>
    <property type="match status" value="1"/>
</dbReference>
<dbReference type="Pfam" id="PF04255">
    <property type="entry name" value="DUF433"/>
    <property type="match status" value="1"/>
</dbReference>
<evidence type="ECO:0000313" key="2">
    <source>
        <dbReference type="Proteomes" id="UP000177418"/>
    </source>
</evidence>
<organism evidence="1 2">
    <name type="scientific">Candidatus Roizmanbacteria bacterium RIFCSPLOWO2_02_FULL_36_11</name>
    <dbReference type="NCBI Taxonomy" id="1802071"/>
    <lineage>
        <taxon>Bacteria</taxon>
        <taxon>Candidatus Roizmaniibacteriota</taxon>
    </lineage>
</organism>
<dbReference type="Gene3D" id="1.10.10.10">
    <property type="entry name" value="Winged helix-like DNA-binding domain superfamily/Winged helix DNA-binding domain"/>
    <property type="match status" value="1"/>
</dbReference>
<dbReference type="EMBL" id="MGAV01000011">
    <property type="protein sequence ID" value="OGK55084.1"/>
    <property type="molecule type" value="Genomic_DNA"/>
</dbReference>
<dbReference type="InterPro" id="IPR036388">
    <property type="entry name" value="WH-like_DNA-bd_sf"/>
</dbReference>
<comment type="caution">
    <text evidence="1">The sequence shown here is derived from an EMBL/GenBank/DDBJ whole genome shotgun (WGS) entry which is preliminary data.</text>
</comment>
<sequence>MSKKITIPVKYPVVRDPDVLGGLPVIKGTRIPASLVFDLIKDGYHFHTIQNEYPSLTKSKLSAFFALMSKSFNVTEKNLSI</sequence>